<dbReference type="EMBL" id="AWEZ01000001">
    <property type="protein sequence ID" value="ERL11109.1"/>
    <property type="molecule type" value="Genomic_DNA"/>
</dbReference>
<reference evidence="1 2" key="1">
    <citation type="submission" date="2013-08" db="EMBL/GenBank/DDBJ databases">
        <authorList>
            <person name="Durkin A.S."/>
            <person name="Haft D.R."/>
            <person name="McCorrison J."/>
            <person name="Torralba M."/>
            <person name="Gillis M."/>
            <person name="Haft D.H."/>
            <person name="Methe B."/>
            <person name="Sutton G."/>
            <person name="Nelson K.E."/>
        </authorList>
    </citation>
    <scope>NUCLEOTIDE SEQUENCE [LARGE SCALE GENOMIC DNA]</scope>
    <source>
        <strain evidence="1 2">F0195</strain>
    </source>
</reference>
<organism evidence="1 2">
    <name type="scientific">Olsenella profusa F0195</name>
    <dbReference type="NCBI Taxonomy" id="1125712"/>
    <lineage>
        <taxon>Bacteria</taxon>
        <taxon>Bacillati</taxon>
        <taxon>Actinomycetota</taxon>
        <taxon>Coriobacteriia</taxon>
        <taxon>Coriobacteriales</taxon>
        <taxon>Atopobiaceae</taxon>
        <taxon>Olsenella</taxon>
    </lineage>
</organism>
<comment type="caution">
    <text evidence="1">The sequence shown here is derived from an EMBL/GenBank/DDBJ whole genome shotgun (WGS) entry which is preliminary data.</text>
</comment>
<protein>
    <submittedName>
        <fullName evidence="1">Uncharacterized protein</fullName>
    </submittedName>
</protein>
<sequence>MPLPMRANTHAAACQLYAECVRVLLHMFAPERKHRLGGRDLIENRPPTFHPLCAASLSACSL</sequence>
<dbReference type="AlphaFoldDB" id="U2TDI8"/>
<gene>
    <name evidence="1" type="ORF">HMPREF1316_2574</name>
</gene>
<keyword evidence="2" id="KW-1185">Reference proteome</keyword>
<accession>U2TDI8</accession>
<evidence type="ECO:0000313" key="2">
    <source>
        <dbReference type="Proteomes" id="UP000016638"/>
    </source>
</evidence>
<name>U2TDI8_9ACTN</name>
<evidence type="ECO:0000313" key="1">
    <source>
        <dbReference type="EMBL" id="ERL11109.1"/>
    </source>
</evidence>
<proteinExistence type="predicted"/>
<dbReference type="Proteomes" id="UP000016638">
    <property type="component" value="Unassembled WGS sequence"/>
</dbReference>